<dbReference type="InterPro" id="IPR039697">
    <property type="entry name" value="Alcohol_dehydrogenase_Fe"/>
</dbReference>
<keyword evidence="7" id="KW-1185">Reference proteome</keyword>
<evidence type="ECO:0000256" key="2">
    <source>
        <dbReference type="ARBA" id="ARBA00023002"/>
    </source>
</evidence>
<keyword evidence="2" id="KW-0560">Oxidoreductase</keyword>
<evidence type="ECO:0000313" key="7">
    <source>
        <dbReference type="Proteomes" id="UP001597326"/>
    </source>
</evidence>
<evidence type="ECO:0000256" key="3">
    <source>
        <dbReference type="ARBA" id="ARBA00023027"/>
    </source>
</evidence>
<dbReference type="InterPro" id="IPR056798">
    <property type="entry name" value="ADH_Fe_C"/>
</dbReference>
<comment type="caution">
    <text evidence="6">The sequence shown here is derived from an EMBL/GenBank/DDBJ whole genome shotgun (WGS) entry which is preliminary data.</text>
</comment>
<accession>A0ABW4RST3</accession>
<dbReference type="PROSITE" id="PS00913">
    <property type="entry name" value="ADH_IRON_1"/>
    <property type="match status" value="1"/>
</dbReference>
<keyword evidence="3" id="KW-0520">NAD</keyword>
<feature type="domain" description="Alcohol dehydrogenase iron-type/glycerol dehydrogenase GldA" evidence="4">
    <location>
        <begin position="13"/>
        <end position="175"/>
    </location>
</feature>
<dbReference type="PANTHER" id="PTHR11496">
    <property type="entry name" value="ALCOHOL DEHYDROGENASE"/>
    <property type="match status" value="1"/>
</dbReference>
<dbReference type="Pfam" id="PF25137">
    <property type="entry name" value="ADH_Fe_C"/>
    <property type="match status" value="1"/>
</dbReference>
<sequence length="382" mass="38941">MFDVLDFSFSTSQRIRFAAGAVAELPELVAPLGGRVMLLTGSRPDRHDALLGGLDVVARHAVGHEPTMDDARQAVAVAREAGTEVVLAIGGGSVIDLGKAVGILLAGEGDPMDHAEVIGRGLPLPATSVPVVAVPTTAGTGSEVSANAVLASPEHQVKVSLRSPAMLPRVALVDPELTLACPPEVTASSGMDALTQVIEPYTSPFATPMTDGFCRAGMEAAARGLREAFIDGSNLQARTDMALCSLMGGLSLANAKLGAVHGLAGPLGGMTGAPHGAICAALLPAVTAANVAALGQREPDSPALGRYVDAAELLTGVAEVEALVAWLGETVRTLEIGGLAELGLTEDRIEEAVEKAARSSSMKGNPVVLTAEELRFVLTGSM</sequence>
<dbReference type="Gene3D" id="3.40.50.1970">
    <property type="match status" value="1"/>
</dbReference>
<dbReference type="Gene3D" id="1.20.1090.10">
    <property type="entry name" value="Dehydroquinate synthase-like - alpha domain"/>
    <property type="match status" value="1"/>
</dbReference>
<dbReference type="Proteomes" id="UP001597326">
    <property type="component" value="Unassembled WGS sequence"/>
</dbReference>
<feature type="domain" description="Fe-containing alcohol dehydrogenase-like C-terminal" evidence="5">
    <location>
        <begin position="186"/>
        <end position="377"/>
    </location>
</feature>
<dbReference type="EMBL" id="JBHUFZ010000008">
    <property type="protein sequence ID" value="MFD1889296.1"/>
    <property type="molecule type" value="Genomic_DNA"/>
</dbReference>
<dbReference type="RefSeq" id="WP_343872298.1">
    <property type="nucleotide sequence ID" value="NZ_BAAAIX010000007.1"/>
</dbReference>
<reference evidence="7" key="1">
    <citation type="journal article" date="2019" name="Int. J. Syst. Evol. Microbiol.">
        <title>The Global Catalogue of Microorganisms (GCM) 10K type strain sequencing project: providing services to taxonomists for standard genome sequencing and annotation.</title>
        <authorList>
            <consortium name="The Broad Institute Genomics Platform"/>
            <consortium name="The Broad Institute Genome Sequencing Center for Infectious Disease"/>
            <person name="Wu L."/>
            <person name="Ma J."/>
        </authorList>
    </citation>
    <scope>NUCLEOTIDE SEQUENCE [LARGE SCALE GENOMIC DNA]</scope>
    <source>
        <strain evidence="7">CAIM 431</strain>
    </source>
</reference>
<name>A0ABW4RST3_9ACTN</name>
<proteinExistence type="inferred from homology"/>
<dbReference type="Pfam" id="PF00465">
    <property type="entry name" value="Fe-ADH"/>
    <property type="match status" value="1"/>
</dbReference>
<protein>
    <submittedName>
        <fullName evidence="6">Iron-containing alcohol dehydrogenase</fullName>
    </submittedName>
</protein>
<dbReference type="InterPro" id="IPR018211">
    <property type="entry name" value="ADH_Fe_CS"/>
</dbReference>
<dbReference type="InterPro" id="IPR001670">
    <property type="entry name" value="ADH_Fe/GldA"/>
</dbReference>
<gene>
    <name evidence="6" type="ORF">ACFSCS_03730</name>
</gene>
<dbReference type="PANTHER" id="PTHR11496:SF102">
    <property type="entry name" value="ALCOHOL DEHYDROGENASE 4"/>
    <property type="match status" value="1"/>
</dbReference>
<evidence type="ECO:0000313" key="6">
    <source>
        <dbReference type="EMBL" id="MFD1889296.1"/>
    </source>
</evidence>
<dbReference type="CDD" id="cd08183">
    <property type="entry name" value="Fe-ADH-like"/>
    <property type="match status" value="1"/>
</dbReference>
<dbReference type="SUPFAM" id="SSF56796">
    <property type="entry name" value="Dehydroquinate synthase-like"/>
    <property type="match status" value="1"/>
</dbReference>
<evidence type="ECO:0000259" key="5">
    <source>
        <dbReference type="Pfam" id="PF25137"/>
    </source>
</evidence>
<evidence type="ECO:0000259" key="4">
    <source>
        <dbReference type="Pfam" id="PF00465"/>
    </source>
</evidence>
<comment type="similarity">
    <text evidence="1">Belongs to the iron-containing alcohol dehydrogenase family.</text>
</comment>
<organism evidence="6 7">
    <name type="scientific">Luteococcus peritonei</name>
    <dbReference type="NCBI Taxonomy" id="88874"/>
    <lineage>
        <taxon>Bacteria</taxon>
        <taxon>Bacillati</taxon>
        <taxon>Actinomycetota</taxon>
        <taxon>Actinomycetes</taxon>
        <taxon>Propionibacteriales</taxon>
        <taxon>Propionibacteriaceae</taxon>
        <taxon>Luteococcus</taxon>
    </lineage>
</organism>
<evidence type="ECO:0000256" key="1">
    <source>
        <dbReference type="ARBA" id="ARBA00007358"/>
    </source>
</evidence>